<sequence length="889" mass="95891">MAALHQLKVQEALSSLETSSTGLSAAEVLQRQIKYGPNELQAAARISPWQIFFEQFKDVLIVILLLATVFSVFMGQVIEAVTIAVIVLFAVGLGFVQEFKAEKAIEALKQMAAPNATVIRDGQEQDIPSRELVHGDIILLKEGNRVPADARLIEAVNIRLIEAALTGESVPVSKIDAPLSAEELSLGERKNMIFAGTSVSYGRGTAVVSATGMQTEFGKIATLLQTVEITRTPLQENLDKVGQNLAKASFAIVAVIVLLGLYRGQPLVEMIIFGVALAVAVVPEALPAVVTVSLAVGVQKMVKRHALIRRLPAVETLGSTTYICSDKTGTLTRDEMTVRRVFVAGQLYEFSGAGYSPEGECTAGGKKVEKPDQNLELLLRGSTLASDARLVKDEQGQWDIKGDPTEGAMVVAAAKLGIEKDTVAVVHPRIGEIPFSSETKRMTTLHTDRESTIAFSKGAAEIILNSCTEIVSPEGVVPITEAIRKKVLDQALAMAKSALRVLALAYKSGVTIERSEGEMIFVGLLGMIDPPRTEVKAAIEICKQAGIKPVMITGDHPVTAEAIARELGLLTDGRLVTGAELDAIDAEAFEKEVENIQVYARVSPAHKLRVVAALQKNGHIVAMTGDGVNDAPALKKANIGIAMGITGTDVSKEASAMMLTDDNFASIVAAVEEGRGIFGNIKKYLMYLLSSNIGEIGLMTGASLIGLPLPLSAVQILYVNLATDGLPALALAVDPPEQDLMKRPPRNPKTGIFTRPVLSLMLSGGMWSTMINIGLFSWARGSGRSIEEAMTMTFVSLVLVQFFKAYCFRSDRLSVFVRPFANKWLNVAILWELSLLSLIIYVPFLHRAFGTFSLTIIDWAVILPLSFSIVPVLEFMKYLERRGVFGRLI</sequence>
<dbReference type="Pfam" id="PF00689">
    <property type="entry name" value="Cation_ATPase_C"/>
    <property type="match status" value="1"/>
</dbReference>
<accession>A0A1J5ICP1</accession>
<dbReference type="SUPFAM" id="SSF56784">
    <property type="entry name" value="HAD-like"/>
    <property type="match status" value="1"/>
</dbReference>
<keyword evidence="5" id="KW-0479">Metal-binding</keyword>
<evidence type="ECO:0000313" key="14">
    <source>
        <dbReference type="Proteomes" id="UP000183245"/>
    </source>
</evidence>
<dbReference type="PANTHER" id="PTHR43294">
    <property type="entry name" value="SODIUM/POTASSIUM-TRANSPORTING ATPASE SUBUNIT ALPHA"/>
    <property type="match status" value="1"/>
</dbReference>
<keyword evidence="9 11" id="KW-1133">Transmembrane helix</keyword>
<dbReference type="SUPFAM" id="SSF81653">
    <property type="entry name" value="Calcium ATPase, transduction domain A"/>
    <property type="match status" value="1"/>
</dbReference>
<dbReference type="GO" id="GO:0046873">
    <property type="term" value="F:metal ion transmembrane transporter activity"/>
    <property type="evidence" value="ECO:0007669"/>
    <property type="project" value="UniProtKB-ARBA"/>
</dbReference>
<name>A0A1J5ICP1_9BACT</name>
<evidence type="ECO:0000259" key="12">
    <source>
        <dbReference type="SMART" id="SM00831"/>
    </source>
</evidence>
<dbReference type="InterPro" id="IPR001757">
    <property type="entry name" value="P_typ_ATPase"/>
</dbReference>
<evidence type="ECO:0000256" key="8">
    <source>
        <dbReference type="ARBA" id="ARBA00022967"/>
    </source>
</evidence>
<dbReference type="SUPFAM" id="SSF81665">
    <property type="entry name" value="Calcium ATPase, transmembrane domain M"/>
    <property type="match status" value="1"/>
</dbReference>
<feature type="transmembrane region" description="Helical" evidence="11">
    <location>
        <begin position="56"/>
        <end position="74"/>
    </location>
</feature>
<dbReference type="GO" id="GO:0098662">
    <property type="term" value="P:inorganic cation transmembrane transport"/>
    <property type="evidence" value="ECO:0007669"/>
    <property type="project" value="UniProtKB-ARBA"/>
</dbReference>
<feature type="transmembrane region" description="Helical" evidence="11">
    <location>
        <begin position="245"/>
        <end position="264"/>
    </location>
</feature>
<dbReference type="Gene3D" id="3.40.1110.10">
    <property type="entry name" value="Calcium-transporting ATPase, cytoplasmic domain N"/>
    <property type="match status" value="1"/>
</dbReference>
<feature type="transmembrane region" description="Helical" evidence="11">
    <location>
        <begin position="856"/>
        <end position="879"/>
    </location>
</feature>
<dbReference type="PANTHER" id="PTHR43294:SF21">
    <property type="entry name" value="CATION TRANSPORTING ATPASE"/>
    <property type="match status" value="1"/>
</dbReference>
<dbReference type="SMART" id="SM00831">
    <property type="entry name" value="Cation_ATPase_N"/>
    <property type="match status" value="1"/>
</dbReference>
<comment type="subcellular location">
    <subcellularLocation>
        <location evidence="1">Cell membrane</location>
        <topology evidence="1">Multi-pass membrane protein</topology>
    </subcellularLocation>
</comment>
<keyword evidence="6" id="KW-0547">Nucleotide-binding</keyword>
<dbReference type="InterPro" id="IPR006068">
    <property type="entry name" value="ATPase_P-typ_cation-transptr_C"/>
</dbReference>
<feature type="transmembrane region" description="Helical" evidence="11">
    <location>
        <begin position="824"/>
        <end position="844"/>
    </location>
</feature>
<evidence type="ECO:0000256" key="9">
    <source>
        <dbReference type="ARBA" id="ARBA00022989"/>
    </source>
</evidence>
<keyword evidence="4 11" id="KW-0812">Transmembrane</keyword>
<dbReference type="AlphaFoldDB" id="A0A1J5ICP1"/>
<evidence type="ECO:0000256" key="6">
    <source>
        <dbReference type="ARBA" id="ARBA00022741"/>
    </source>
</evidence>
<dbReference type="InterPro" id="IPR008250">
    <property type="entry name" value="ATPase_P-typ_transduc_dom_A_sf"/>
</dbReference>
<keyword evidence="8" id="KW-1278">Translocase</keyword>
<gene>
    <name evidence="13" type="ORF">AUK40_06515</name>
</gene>
<proteinExistence type="inferred from homology"/>
<protein>
    <submittedName>
        <fullName evidence="13">ATPase</fullName>
    </submittedName>
</protein>
<feature type="transmembrane region" description="Helical" evidence="11">
    <location>
        <begin position="785"/>
        <end position="803"/>
    </location>
</feature>
<dbReference type="FunFam" id="3.40.50.1000:FF:000028">
    <property type="entry name" value="Calcium-transporting P-type ATPase, putative"/>
    <property type="match status" value="1"/>
</dbReference>
<comment type="caution">
    <text evidence="13">The sequence shown here is derived from an EMBL/GenBank/DDBJ whole genome shotgun (WGS) entry which is preliminary data.</text>
</comment>
<dbReference type="GO" id="GO:0019829">
    <property type="term" value="F:ATPase-coupled monoatomic cation transmembrane transporter activity"/>
    <property type="evidence" value="ECO:0007669"/>
    <property type="project" value="UniProtKB-ARBA"/>
</dbReference>
<dbReference type="EMBL" id="MNZT01000121">
    <property type="protein sequence ID" value="OIP94921.1"/>
    <property type="molecule type" value="Genomic_DNA"/>
</dbReference>
<dbReference type="InterPro" id="IPR023298">
    <property type="entry name" value="ATPase_P-typ_TM_dom_sf"/>
</dbReference>
<dbReference type="InterPro" id="IPR018303">
    <property type="entry name" value="ATPase_P-typ_P_site"/>
</dbReference>
<evidence type="ECO:0000256" key="2">
    <source>
        <dbReference type="ARBA" id="ARBA00005675"/>
    </source>
</evidence>
<feature type="transmembrane region" description="Helical" evidence="11">
    <location>
        <begin position="753"/>
        <end position="779"/>
    </location>
</feature>
<dbReference type="Pfam" id="PF00122">
    <property type="entry name" value="E1-E2_ATPase"/>
    <property type="match status" value="1"/>
</dbReference>
<dbReference type="InterPro" id="IPR044492">
    <property type="entry name" value="P_typ_ATPase_HD_dom"/>
</dbReference>
<dbReference type="STRING" id="1817892.AUK40_06515"/>
<dbReference type="GO" id="GO:0005886">
    <property type="term" value="C:plasma membrane"/>
    <property type="evidence" value="ECO:0007669"/>
    <property type="project" value="UniProtKB-SubCell"/>
</dbReference>
<dbReference type="InterPro" id="IPR036412">
    <property type="entry name" value="HAD-like_sf"/>
</dbReference>
<evidence type="ECO:0000256" key="4">
    <source>
        <dbReference type="ARBA" id="ARBA00022692"/>
    </source>
</evidence>
<dbReference type="GO" id="GO:0015662">
    <property type="term" value="F:P-type ion transporter activity"/>
    <property type="evidence" value="ECO:0007669"/>
    <property type="project" value="UniProtKB-ARBA"/>
</dbReference>
<dbReference type="PROSITE" id="PS00154">
    <property type="entry name" value="ATPASE_E1_E2"/>
    <property type="match status" value="1"/>
</dbReference>
<dbReference type="InterPro" id="IPR023299">
    <property type="entry name" value="ATPase_P-typ_cyto_dom_N"/>
</dbReference>
<feature type="transmembrane region" description="Helical" evidence="11">
    <location>
        <begin position="80"/>
        <end position="96"/>
    </location>
</feature>
<dbReference type="InterPro" id="IPR023214">
    <property type="entry name" value="HAD_sf"/>
</dbReference>
<dbReference type="Pfam" id="PF13246">
    <property type="entry name" value="Cation_ATPase"/>
    <property type="match status" value="1"/>
</dbReference>
<evidence type="ECO:0000256" key="3">
    <source>
        <dbReference type="ARBA" id="ARBA00022475"/>
    </source>
</evidence>
<dbReference type="PRINTS" id="PR00120">
    <property type="entry name" value="HATPASE"/>
</dbReference>
<evidence type="ECO:0000256" key="7">
    <source>
        <dbReference type="ARBA" id="ARBA00022840"/>
    </source>
</evidence>
<dbReference type="PRINTS" id="PR00119">
    <property type="entry name" value="CATATPASE"/>
</dbReference>
<feature type="transmembrane region" description="Helical" evidence="11">
    <location>
        <begin position="684"/>
        <end position="707"/>
    </location>
</feature>
<comment type="similarity">
    <text evidence="2">Belongs to the cation transport ATPase (P-type) (TC 3.A.3) family. Type IIA subfamily.</text>
</comment>
<dbReference type="Gene3D" id="2.70.150.10">
    <property type="entry name" value="Calcium-transporting ATPase, cytoplasmic transduction domain A"/>
    <property type="match status" value="1"/>
</dbReference>
<dbReference type="SFLD" id="SFLDF00027">
    <property type="entry name" value="p-type_atpase"/>
    <property type="match status" value="1"/>
</dbReference>
<evidence type="ECO:0000256" key="1">
    <source>
        <dbReference type="ARBA" id="ARBA00004651"/>
    </source>
</evidence>
<dbReference type="Gene3D" id="3.40.50.1000">
    <property type="entry name" value="HAD superfamily/HAD-like"/>
    <property type="match status" value="1"/>
</dbReference>
<feature type="transmembrane region" description="Helical" evidence="11">
    <location>
        <begin position="713"/>
        <end position="733"/>
    </location>
</feature>
<organism evidence="13 14">
    <name type="scientific">Candidatus Wirthbacteria bacterium CG2_30_54_11</name>
    <dbReference type="NCBI Taxonomy" id="1817892"/>
    <lineage>
        <taxon>Bacteria</taxon>
        <taxon>Candidatus Wirthbacteria</taxon>
    </lineage>
</organism>
<dbReference type="Gene3D" id="1.20.1110.10">
    <property type="entry name" value="Calcium-transporting ATPase, transmembrane domain"/>
    <property type="match status" value="1"/>
</dbReference>
<dbReference type="FunFam" id="3.40.50.1000:FF:000001">
    <property type="entry name" value="Phospholipid-transporting ATPase IC"/>
    <property type="match status" value="1"/>
</dbReference>
<dbReference type="GO" id="GO:0046872">
    <property type="term" value="F:metal ion binding"/>
    <property type="evidence" value="ECO:0007669"/>
    <property type="project" value="UniProtKB-KW"/>
</dbReference>
<evidence type="ECO:0000313" key="13">
    <source>
        <dbReference type="EMBL" id="OIP94921.1"/>
    </source>
</evidence>
<evidence type="ECO:0000256" key="11">
    <source>
        <dbReference type="SAM" id="Phobius"/>
    </source>
</evidence>
<dbReference type="NCBIfam" id="TIGR01494">
    <property type="entry name" value="ATPase_P-type"/>
    <property type="match status" value="4"/>
</dbReference>
<dbReference type="InterPro" id="IPR050510">
    <property type="entry name" value="Cation_transp_ATPase_P-type"/>
</dbReference>
<keyword evidence="10 11" id="KW-0472">Membrane</keyword>
<evidence type="ECO:0000256" key="5">
    <source>
        <dbReference type="ARBA" id="ARBA00022723"/>
    </source>
</evidence>
<dbReference type="InterPro" id="IPR059000">
    <property type="entry name" value="ATPase_P-type_domA"/>
</dbReference>
<feature type="transmembrane region" description="Helical" evidence="11">
    <location>
        <begin position="270"/>
        <end position="296"/>
    </location>
</feature>
<dbReference type="Pfam" id="PF00690">
    <property type="entry name" value="Cation_ATPase_N"/>
    <property type="match status" value="1"/>
</dbReference>
<keyword evidence="7" id="KW-0067">ATP-binding</keyword>
<evidence type="ECO:0000256" key="10">
    <source>
        <dbReference type="ARBA" id="ARBA00023136"/>
    </source>
</evidence>
<dbReference type="CDD" id="cd02089">
    <property type="entry name" value="P-type_ATPase_Ca_prok"/>
    <property type="match status" value="1"/>
</dbReference>
<dbReference type="GO" id="GO:0140352">
    <property type="term" value="P:export from cell"/>
    <property type="evidence" value="ECO:0007669"/>
    <property type="project" value="UniProtKB-ARBA"/>
</dbReference>
<keyword evidence="3" id="KW-1003">Cell membrane</keyword>
<dbReference type="GO" id="GO:0016887">
    <property type="term" value="F:ATP hydrolysis activity"/>
    <property type="evidence" value="ECO:0007669"/>
    <property type="project" value="InterPro"/>
</dbReference>
<dbReference type="InterPro" id="IPR004014">
    <property type="entry name" value="ATPase_P-typ_cation-transptr_N"/>
</dbReference>
<dbReference type="GO" id="GO:0005524">
    <property type="term" value="F:ATP binding"/>
    <property type="evidence" value="ECO:0007669"/>
    <property type="project" value="UniProtKB-KW"/>
</dbReference>
<dbReference type="SUPFAM" id="SSF81660">
    <property type="entry name" value="Metal cation-transporting ATPase, ATP-binding domain N"/>
    <property type="match status" value="1"/>
</dbReference>
<feature type="domain" description="Cation-transporting P-type ATPase N-terminal" evidence="12">
    <location>
        <begin position="3"/>
        <end position="76"/>
    </location>
</feature>
<reference evidence="13 14" key="1">
    <citation type="journal article" date="2016" name="Environ. Microbiol.">
        <title>Genomic resolution of a cold subsurface aquifer community provides metabolic insights for novel microbes adapted to high CO concentrations.</title>
        <authorList>
            <person name="Probst A.J."/>
            <person name="Castelle C.J."/>
            <person name="Singh A."/>
            <person name="Brown C.T."/>
            <person name="Anantharaman K."/>
            <person name="Sharon I."/>
            <person name="Hug L.A."/>
            <person name="Burstein D."/>
            <person name="Emerson J.B."/>
            <person name="Thomas B.C."/>
            <person name="Banfield J.F."/>
        </authorList>
    </citation>
    <scope>NUCLEOTIDE SEQUENCE [LARGE SCALE GENOMIC DNA]</scope>
    <source>
        <strain evidence="13">CG2_30_54_11</strain>
    </source>
</reference>
<dbReference type="Proteomes" id="UP000183245">
    <property type="component" value="Unassembled WGS sequence"/>
</dbReference>
<dbReference type="SFLD" id="SFLDG00002">
    <property type="entry name" value="C1.7:_P-type_atpase_like"/>
    <property type="match status" value="1"/>
</dbReference>
<dbReference type="SFLD" id="SFLDS00003">
    <property type="entry name" value="Haloacid_Dehalogenase"/>
    <property type="match status" value="1"/>
</dbReference>
<dbReference type="FunFam" id="2.70.150.10:FF:000016">
    <property type="entry name" value="Calcium-transporting P-type ATPase putative"/>
    <property type="match status" value="1"/>
</dbReference>